<feature type="region of interest" description="Disordered" evidence="1">
    <location>
        <begin position="68"/>
        <end position="118"/>
    </location>
</feature>
<keyword evidence="2" id="KW-0732">Signal</keyword>
<reference evidence="3" key="1">
    <citation type="journal article" date="2022" name="bioRxiv">
        <title>Sequencing and chromosome-scale assembly of the giantPleurodeles waltlgenome.</title>
        <authorList>
            <person name="Brown T."/>
            <person name="Elewa A."/>
            <person name="Iarovenko S."/>
            <person name="Subramanian E."/>
            <person name="Araus A.J."/>
            <person name="Petzold A."/>
            <person name="Susuki M."/>
            <person name="Suzuki K.-i.T."/>
            <person name="Hayashi T."/>
            <person name="Toyoda A."/>
            <person name="Oliveira C."/>
            <person name="Osipova E."/>
            <person name="Leigh N.D."/>
            <person name="Simon A."/>
            <person name="Yun M.H."/>
        </authorList>
    </citation>
    <scope>NUCLEOTIDE SEQUENCE</scope>
    <source>
        <strain evidence="3">20211129_DDA</strain>
        <tissue evidence="3">Liver</tissue>
    </source>
</reference>
<feature type="signal peptide" evidence="2">
    <location>
        <begin position="1"/>
        <end position="21"/>
    </location>
</feature>
<evidence type="ECO:0000313" key="3">
    <source>
        <dbReference type="EMBL" id="KAJ1210741.1"/>
    </source>
</evidence>
<protein>
    <recommendedName>
        <fullName evidence="5">Secreted protein</fullName>
    </recommendedName>
</protein>
<gene>
    <name evidence="3" type="ORF">NDU88_006103</name>
</gene>
<feature type="chain" id="PRO_5043451331" description="Secreted protein" evidence="2">
    <location>
        <begin position="22"/>
        <end position="198"/>
    </location>
</feature>
<organism evidence="3 4">
    <name type="scientific">Pleurodeles waltl</name>
    <name type="common">Iberian ribbed newt</name>
    <dbReference type="NCBI Taxonomy" id="8319"/>
    <lineage>
        <taxon>Eukaryota</taxon>
        <taxon>Metazoa</taxon>
        <taxon>Chordata</taxon>
        <taxon>Craniata</taxon>
        <taxon>Vertebrata</taxon>
        <taxon>Euteleostomi</taxon>
        <taxon>Amphibia</taxon>
        <taxon>Batrachia</taxon>
        <taxon>Caudata</taxon>
        <taxon>Salamandroidea</taxon>
        <taxon>Salamandridae</taxon>
        <taxon>Pleurodelinae</taxon>
        <taxon>Pleurodeles</taxon>
    </lineage>
</organism>
<dbReference type="EMBL" id="JANPWB010000002">
    <property type="protein sequence ID" value="KAJ1210741.1"/>
    <property type="molecule type" value="Genomic_DNA"/>
</dbReference>
<evidence type="ECO:0008006" key="5">
    <source>
        <dbReference type="Google" id="ProtNLM"/>
    </source>
</evidence>
<accession>A0AAV7WCL4</accession>
<evidence type="ECO:0000256" key="2">
    <source>
        <dbReference type="SAM" id="SignalP"/>
    </source>
</evidence>
<dbReference type="Proteomes" id="UP001066276">
    <property type="component" value="Chromosome 1_2"/>
</dbReference>
<comment type="caution">
    <text evidence="3">The sequence shown here is derived from an EMBL/GenBank/DDBJ whole genome shotgun (WGS) entry which is preliminary data.</text>
</comment>
<proteinExistence type="predicted"/>
<evidence type="ECO:0000313" key="4">
    <source>
        <dbReference type="Proteomes" id="UP001066276"/>
    </source>
</evidence>
<keyword evidence="4" id="KW-1185">Reference proteome</keyword>
<name>A0AAV7WCL4_PLEWA</name>
<evidence type="ECO:0000256" key="1">
    <source>
        <dbReference type="SAM" id="MobiDB-lite"/>
    </source>
</evidence>
<dbReference type="AlphaFoldDB" id="A0AAV7WCL4"/>
<feature type="compositionally biased region" description="Basic residues" evidence="1">
    <location>
        <begin position="81"/>
        <end position="101"/>
    </location>
</feature>
<sequence>MGRTAKHLSLLLLVPPWSVHGNHFSGAFPLHHCSSTGSPAITCCRPPILRQGPVCGCTKAEAPHCPGRHQRYSPRCTGRPGRPRKRGQAKTHRRVRPRPRPQSRSPLTRQARCRHTRPYPGLPKHPVTCAIPAGPLNHTRLRLLICLKAAKPLLFLRPPMAVPPTAAQGAPRQPWSSASIRRATCGTSAHIRAIGETS</sequence>